<evidence type="ECO:0000313" key="3">
    <source>
        <dbReference type="EMBL" id="TQJ15593.1"/>
    </source>
</evidence>
<dbReference type="SUPFAM" id="SSF52038">
    <property type="entry name" value="Barstar-related"/>
    <property type="match status" value="1"/>
</dbReference>
<accession>A0A542EJR5</accession>
<dbReference type="OrthoDB" id="8859549at2"/>
<comment type="similarity">
    <text evidence="1">Belongs to the barstar family.</text>
</comment>
<dbReference type="EMBL" id="VFMO01000001">
    <property type="protein sequence ID" value="TQJ15593.1"/>
    <property type="molecule type" value="Genomic_DNA"/>
</dbReference>
<keyword evidence="4" id="KW-1185">Reference proteome</keyword>
<comment type="caution">
    <text evidence="3">The sequence shown here is derived from an EMBL/GenBank/DDBJ whole genome shotgun (WGS) entry which is preliminary data.</text>
</comment>
<dbReference type="Pfam" id="PF01337">
    <property type="entry name" value="Barstar"/>
    <property type="match status" value="1"/>
</dbReference>
<dbReference type="InterPro" id="IPR035905">
    <property type="entry name" value="Barstar-like_sf"/>
</dbReference>
<organism evidence="3 4">
    <name type="scientific">Yimella lutea</name>
    <dbReference type="NCBI Taxonomy" id="587872"/>
    <lineage>
        <taxon>Bacteria</taxon>
        <taxon>Bacillati</taxon>
        <taxon>Actinomycetota</taxon>
        <taxon>Actinomycetes</taxon>
        <taxon>Micrococcales</taxon>
        <taxon>Dermacoccaceae</taxon>
        <taxon>Yimella</taxon>
    </lineage>
</organism>
<dbReference type="RefSeq" id="WP_129625894.1">
    <property type="nucleotide sequence ID" value="NZ_BAABCI010000001.1"/>
</dbReference>
<dbReference type="Proteomes" id="UP000320806">
    <property type="component" value="Unassembled WGS sequence"/>
</dbReference>
<proteinExistence type="inferred from homology"/>
<feature type="domain" description="Barstar (barnase inhibitor)" evidence="2">
    <location>
        <begin position="35"/>
        <end position="107"/>
    </location>
</feature>
<name>A0A542EJR5_9MICO</name>
<protein>
    <submittedName>
        <fullName evidence="3">Barstar (Barnase inhibitor)</fullName>
    </submittedName>
</protein>
<sequence length="133" mass="14421">MSSLTVTLARKESAVLRSQRSVREIAAVGERAGWTVVGLALEAPTDKAAFLDKCADAFDLPDWFGHNWDALADCIDDIQHEPGTLVVFDGAHHLAEHDLEVVRQIFTERVDLGPQPFVVVATSGAAGRDTDKP</sequence>
<dbReference type="Gene3D" id="3.30.370.10">
    <property type="entry name" value="Barstar-like"/>
    <property type="match status" value="1"/>
</dbReference>
<gene>
    <name evidence="3" type="ORF">FB459_3150</name>
</gene>
<evidence type="ECO:0000259" key="2">
    <source>
        <dbReference type="Pfam" id="PF01337"/>
    </source>
</evidence>
<evidence type="ECO:0000313" key="4">
    <source>
        <dbReference type="Proteomes" id="UP000320806"/>
    </source>
</evidence>
<dbReference type="AlphaFoldDB" id="A0A542EJR5"/>
<dbReference type="InterPro" id="IPR000468">
    <property type="entry name" value="Barstar"/>
</dbReference>
<reference evidence="3 4" key="1">
    <citation type="submission" date="2019-06" db="EMBL/GenBank/DDBJ databases">
        <title>Sequencing the genomes of 1000 actinobacteria strains.</title>
        <authorList>
            <person name="Klenk H.-P."/>
        </authorList>
    </citation>
    <scope>NUCLEOTIDE SEQUENCE [LARGE SCALE GENOMIC DNA]</scope>
    <source>
        <strain evidence="3 4">DSM 19828</strain>
    </source>
</reference>
<evidence type="ECO:0000256" key="1">
    <source>
        <dbReference type="ARBA" id="ARBA00006845"/>
    </source>
</evidence>